<gene>
    <name evidence="7" type="ORF">SAMN05216601_10696</name>
</gene>
<dbReference type="Gene3D" id="2.40.160.50">
    <property type="entry name" value="membrane protein fhac: a member of the omp85/tpsb transporter family"/>
    <property type="match status" value="1"/>
</dbReference>
<reference evidence="7 8" key="1">
    <citation type="submission" date="2016-10" db="EMBL/GenBank/DDBJ databases">
        <authorList>
            <person name="de Groot N.N."/>
        </authorList>
    </citation>
    <scope>NUCLEOTIDE SEQUENCE [LARGE SCALE GENOMIC DNA]</scope>
    <source>
        <strain evidence="7 8">CCUG 59231</strain>
    </source>
</reference>
<dbReference type="Pfam" id="PF03865">
    <property type="entry name" value="ShlB"/>
    <property type="match status" value="1"/>
</dbReference>
<evidence type="ECO:0000313" key="8">
    <source>
        <dbReference type="Proteomes" id="UP000182400"/>
    </source>
</evidence>
<dbReference type="InterPro" id="IPR023614">
    <property type="entry name" value="Porin_dom_sf"/>
</dbReference>
<dbReference type="GO" id="GO:0008320">
    <property type="term" value="F:protein transmembrane transporter activity"/>
    <property type="evidence" value="ECO:0007669"/>
    <property type="project" value="TreeGrafter"/>
</dbReference>
<protein>
    <submittedName>
        <fullName evidence="7">Hemolysin activation/secretion protein</fullName>
    </submittedName>
</protein>
<dbReference type="AlphaFoldDB" id="A0A1I5N5A5"/>
<dbReference type="Gene3D" id="3.10.20.310">
    <property type="entry name" value="membrane protein fhac"/>
    <property type="match status" value="1"/>
</dbReference>
<feature type="signal peptide" evidence="4">
    <location>
        <begin position="1"/>
        <end position="33"/>
    </location>
</feature>
<evidence type="ECO:0000256" key="3">
    <source>
        <dbReference type="ARBA" id="ARBA00023237"/>
    </source>
</evidence>
<evidence type="ECO:0000256" key="1">
    <source>
        <dbReference type="ARBA" id="ARBA00022452"/>
    </source>
</evidence>
<dbReference type="STRING" id="658457.SAMN05216601_10696"/>
<keyword evidence="2" id="KW-0812">Transmembrane</keyword>
<dbReference type="GO" id="GO:0046819">
    <property type="term" value="P:protein secretion by the type V secretion system"/>
    <property type="evidence" value="ECO:0007669"/>
    <property type="project" value="TreeGrafter"/>
</dbReference>
<accession>A0A1I5N5A5</accession>
<evidence type="ECO:0000259" key="5">
    <source>
        <dbReference type="Pfam" id="PF03865"/>
    </source>
</evidence>
<dbReference type="SUPFAM" id="SSF56935">
    <property type="entry name" value="Porins"/>
    <property type="match status" value="1"/>
</dbReference>
<evidence type="ECO:0000256" key="2">
    <source>
        <dbReference type="ARBA" id="ARBA00022692"/>
    </source>
</evidence>
<feature type="domain" description="Haemolysin activator HlyB C-terminal" evidence="5">
    <location>
        <begin position="226"/>
        <end position="535"/>
    </location>
</feature>
<dbReference type="InterPro" id="IPR013686">
    <property type="entry name" value="Polypept-transport_assoc_ShlB"/>
</dbReference>
<feature type="chain" id="PRO_5010271523" evidence="4">
    <location>
        <begin position="34"/>
        <end position="1011"/>
    </location>
</feature>
<evidence type="ECO:0000259" key="6">
    <source>
        <dbReference type="Pfam" id="PF08479"/>
    </source>
</evidence>
<keyword evidence="4" id="KW-0732">Signal</keyword>
<dbReference type="Proteomes" id="UP000182400">
    <property type="component" value="Unassembled WGS sequence"/>
</dbReference>
<dbReference type="GO" id="GO:0016020">
    <property type="term" value="C:membrane"/>
    <property type="evidence" value="ECO:0007669"/>
    <property type="project" value="InterPro"/>
</dbReference>
<sequence length="1011" mass="109888">MTSTFTSAQVRRVLHPRNLTLLAAAILAAQAQAEPLPSAGTLFDNNRDILRPAERAQEAPRGNVRIEAQDDRSQAAANPAEQASAAFHVNAFKLSGNREISESRLQQELAPYTGRELNLAGLREAAARVTDLYRSRGYLVARAYLPAQEIADGVVTIGVQEGRVGSVRAEADSNVRLRPGMQQRFVDAIPSGSVIREADLERVLLRLSDIAGVSVRAVLQPSREPGASDIVLKLSEMTAWTGRVSFDNHGNYYTGANRVTSNVSLNDAFGFGESLFFNGQNSFEGLEIRGLGYRQPLGASGVTLGANYAEMEYAIGKSLKTAEASGTAIVSSVFLDSSLLRSRDANISLNLAEEHRHFEDEAGAFAVKKSAVFRSATLYGDWRDDWAGSNRWSLAYGIGKLNKDTPLDEALDQLTANAAGRYRKANLAFSRLQELGGGYSLFASLSGQWADKNLDASEKFSLGGPNGVRAYPVGEAAGDEGLLGRLELRKYLGRYYGAIAEATLFADGGRVRVNKNPWDDSENHLTRYGYGVGLNVYHRDLVMNASLAFSPGDDPISDERDNKRFWLSVTGTPQAFAGLAKDVGSREDFRSKTTELVLYGSLGLVPEYIDRRDSTRASPADQSKLATANGRNMSSYWRARDNVSYIGAHAGIPINDDTRFLWQLEYGISVNYTLSGDDSAPLSISPNTRLRNSGVALDDDRFGTLLYGVWDMPLKESTTSLDPFNGKTSAAYYNIIGSPGFNSSLASYVSGPLTQADESVNSDAAFNRRQSGVVAWWSPEWHGLQVKLAYSNNGMKAAEDVDRGYIYGGSVTYKNGGFTAVAAAERHVNYFGITNLGRNARGVGSNTHVTEGTSSNDYSFRFGLGYRFGNTQLSLVADELYYSEDDVINNSVNFSDLSEYRRRAYMLGISHRIGAWRLRASYARALPGECSMISASGIECDTSGMGARQYALGVGYRFTRNTEVFAHYVLLKNASLSNYNFAVAGAYAASGYSPGVGTTINAIGTGFNYSF</sequence>
<dbReference type="Gene3D" id="2.40.160.10">
    <property type="entry name" value="Porin"/>
    <property type="match status" value="1"/>
</dbReference>
<organism evidence="7 8">
    <name type="scientific">Ectopseudomonas composti</name>
    <dbReference type="NCBI Taxonomy" id="658457"/>
    <lineage>
        <taxon>Bacteria</taxon>
        <taxon>Pseudomonadati</taxon>
        <taxon>Pseudomonadota</taxon>
        <taxon>Gammaproteobacteria</taxon>
        <taxon>Pseudomonadales</taxon>
        <taxon>Pseudomonadaceae</taxon>
        <taxon>Ectopseudomonas</taxon>
    </lineage>
</organism>
<keyword evidence="1" id="KW-0472">Membrane</keyword>
<dbReference type="RefSeq" id="WP_074939117.1">
    <property type="nucleotide sequence ID" value="NZ_FOWP01000006.1"/>
</dbReference>
<keyword evidence="1" id="KW-1134">Transmembrane beta strand</keyword>
<evidence type="ECO:0000256" key="4">
    <source>
        <dbReference type="SAM" id="SignalP"/>
    </source>
</evidence>
<dbReference type="InterPro" id="IPR005565">
    <property type="entry name" value="Hemolysn_activator_HlyB_C"/>
</dbReference>
<dbReference type="Pfam" id="PF08479">
    <property type="entry name" value="POTRA_2"/>
    <property type="match status" value="1"/>
</dbReference>
<dbReference type="EMBL" id="FOWP01000006">
    <property type="protein sequence ID" value="SFP16924.1"/>
    <property type="molecule type" value="Genomic_DNA"/>
</dbReference>
<dbReference type="InterPro" id="IPR033900">
    <property type="entry name" value="Gram_neg_porin_domain"/>
</dbReference>
<dbReference type="GO" id="GO:0098046">
    <property type="term" value="C:type V protein secretion system complex"/>
    <property type="evidence" value="ECO:0007669"/>
    <property type="project" value="TreeGrafter"/>
</dbReference>
<dbReference type="PANTHER" id="PTHR34597:SF1">
    <property type="entry name" value="HEME_HEMOPEXIN TRANSPORTER PROTEIN HUXB"/>
    <property type="match status" value="1"/>
</dbReference>
<dbReference type="CDD" id="cd00342">
    <property type="entry name" value="gram_neg_porins"/>
    <property type="match status" value="1"/>
</dbReference>
<dbReference type="GO" id="GO:0015288">
    <property type="term" value="F:porin activity"/>
    <property type="evidence" value="ECO:0007669"/>
    <property type="project" value="InterPro"/>
</dbReference>
<name>A0A1I5N5A5_9GAMM</name>
<proteinExistence type="predicted"/>
<keyword evidence="3" id="KW-0998">Cell outer membrane</keyword>
<dbReference type="OrthoDB" id="572300at2"/>
<feature type="domain" description="Polypeptide-transport-associated ShlB-type" evidence="6">
    <location>
        <begin position="87"/>
        <end position="162"/>
    </location>
</feature>
<evidence type="ECO:0000313" key="7">
    <source>
        <dbReference type="EMBL" id="SFP16924.1"/>
    </source>
</evidence>
<dbReference type="InterPro" id="IPR051544">
    <property type="entry name" value="TPS_OM_transporter"/>
</dbReference>
<dbReference type="PANTHER" id="PTHR34597">
    <property type="entry name" value="SLR1661 PROTEIN"/>
    <property type="match status" value="1"/>
</dbReference>